<comment type="cofactor">
    <cofactor evidence="2">
        <name>Fe cation</name>
        <dbReference type="ChEBI" id="CHEBI:24875"/>
    </cofactor>
    <text evidence="2">Binds 1 Fe cation per subunit.</text>
</comment>
<dbReference type="Gene3D" id="2.60.120.10">
    <property type="entry name" value="Jelly Rolls"/>
    <property type="match status" value="2"/>
</dbReference>
<accession>A0AAW0EQB0</accession>
<keyword evidence="2" id="KW-0479">Metal-binding</keyword>
<keyword evidence="2" id="KW-0408">Iron</keyword>
<evidence type="ECO:0000259" key="5">
    <source>
        <dbReference type="Pfam" id="PF05726"/>
    </source>
</evidence>
<feature type="domain" description="Pirin N-terminal" evidence="4">
    <location>
        <begin position="76"/>
        <end position="153"/>
    </location>
</feature>
<protein>
    <submittedName>
        <fullName evidence="6">Pirin/Pirin C-terminal cupin domain containing protein</fullName>
    </submittedName>
</protein>
<dbReference type="PANTHER" id="PTHR13903:SF8">
    <property type="entry name" value="PIRIN"/>
    <property type="match status" value="1"/>
</dbReference>
<dbReference type="PANTHER" id="PTHR13903">
    <property type="entry name" value="PIRIN-RELATED"/>
    <property type="match status" value="1"/>
</dbReference>
<feature type="binding site" evidence="2">
    <location>
        <position position="131"/>
    </location>
    <ligand>
        <name>Fe cation</name>
        <dbReference type="ChEBI" id="CHEBI:24875"/>
    </ligand>
</feature>
<feature type="binding site" evidence="2">
    <location>
        <position position="87"/>
    </location>
    <ligand>
        <name>Fe cation</name>
        <dbReference type="ChEBI" id="CHEBI:24875"/>
    </ligand>
</feature>
<feature type="binding site" evidence="2">
    <location>
        <position position="133"/>
    </location>
    <ligand>
        <name>Fe cation</name>
        <dbReference type="ChEBI" id="CHEBI:24875"/>
    </ligand>
</feature>
<dbReference type="InterPro" id="IPR012093">
    <property type="entry name" value="Pirin"/>
</dbReference>
<dbReference type="Pfam" id="PF05726">
    <property type="entry name" value="Pirin_C"/>
    <property type="match status" value="1"/>
</dbReference>
<organism evidence="6 7">
    <name type="scientific">Novymonas esmeraldas</name>
    <dbReference type="NCBI Taxonomy" id="1808958"/>
    <lineage>
        <taxon>Eukaryota</taxon>
        <taxon>Discoba</taxon>
        <taxon>Euglenozoa</taxon>
        <taxon>Kinetoplastea</taxon>
        <taxon>Metakinetoplastina</taxon>
        <taxon>Trypanosomatida</taxon>
        <taxon>Trypanosomatidae</taxon>
        <taxon>Novymonas</taxon>
    </lineage>
</organism>
<name>A0AAW0EQB0_9TRYP</name>
<evidence type="ECO:0000256" key="3">
    <source>
        <dbReference type="RuleBase" id="RU003457"/>
    </source>
</evidence>
<dbReference type="AlphaFoldDB" id="A0AAW0EQB0"/>
<dbReference type="InterPro" id="IPR008778">
    <property type="entry name" value="Pirin_C_dom"/>
</dbReference>
<reference evidence="6 7" key="1">
    <citation type="journal article" date="2021" name="MBio">
        <title>A New Model Trypanosomatid, Novymonas esmeraldas: Genomic Perception of Its 'Candidatus Pandoraea novymonadis' Endosymbiont.</title>
        <authorList>
            <person name="Zakharova A."/>
            <person name="Saura A."/>
            <person name="Butenko A."/>
            <person name="Podesvova L."/>
            <person name="Warmusova S."/>
            <person name="Kostygov A.Y."/>
            <person name="Nenarokova A."/>
            <person name="Lukes J."/>
            <person name="Opperdoes F.R."/>
            <person name="Yurchenko V."/>
        </authorList>
    </citation>
    <scope>NUCLEOTIDE SEQUENCE [LARGE SCALE GENOMIC DNA]</scope>
    <source>
        <strain evidence="6 7">E262AT.01</strain>
    </source>
</reference>
<dbReference type="InterPro" id="IPR014710">
    <property type="entry name" value="RmlC-like_jellyroll"/>
</dbReference>
<gene>
    <name evidence="6" type="ORF">NESM_000467100</name>
</gene>
<keyword evidence="7" id="KW-1185">Reference proteome</keyword>
<dbReference type="Pfam" id="PF02678">
    <property type="entry name" value="Pirin"/>
    <property type="match status" value="1"/>
</dbReference>
<evidence type="ECO:0000256" key="1">
    <source>
        <dbReference type="ARBA" id="ARBA00008416"/>
    </source>
</evidence>
<evidence type="ECO:0000259" key="4">
    <source>
        <dbReference type="Pfam" id="PF02678"/>
    </source>
</evidence>
<evidence type="ECO:0000256" key="2">
    <source>
        <dbReference type="PIRSR" id="PIRSR006232-1"/>
    </source>
</evidence>
<comment type="similarity">
    <text evidence="1 3">Belongs to the pirin family.</text>
</comment>
<proteinExistence type="inferred from homology"/>
<sequence>MSTPPHAATAAPRKVVRDVFALGRGPFKSFDPFLFCVYHNDAYPASAKDSLGPDPRLLRGRDIGHDFSYQEGWSMYHGGTVPGFPAHPHRGFETITITRSGLVDHCDSLKCTARYGEGDTQWLTAGGGIQHTEMFPLVHTDRPNTLQLFQVWLNLPRKNKMCAPYFSMFWKEETPVVRLATRPLRAGGATPPEQATAKVVAGELSGTQPLAPPPDSWAAAANADVAVWTIDIPANSAVQLPAAHGGAEVNRAVYFVKGGQLEVGDGERVVASMTGLHVVADAPLVLGAVDKPAEVLVLQGRPIGEPVVQHGPFVMNTREEILQCFADYRRTEFGGWPWDSSDHMHPRDTPRHALHMGARKEFPPNKTSNAN</sequence>
<evidence type="ECO:0000313" key="7">
    <source>
        <dbReference type="Proteomes" id="UP001430356"/>
    </source>
</evidence>
<dbReference type="InterPro" id="IPR011051">
    <property type="entry name" value="RmlC_Cupin_sf"/>
</dbReference>
<dbReference type="EMBL" id="JAECZO010000053">
    <property type="protein sequence ID" value="KAK7195401.1"/>
    <property type="molecule type" value="Genomic_DNA"/>
</dbReference>
<dbReference type="GO" id="GO:0046872">
    <property type="term" value="F:metal ion binding"/>
    <property type="evidence" value="ECO:0007669"/>
    <property type="project" value="UniProtKB-KW"/>
</dbReference>
<feature type="binding site" evidence="2">
    <location>
        <position position="89"/>
    </location>
    <ligand>
        <name>Fe cation</name>
        <dbReference type="ChEBI" id="CHEBI:24875"/>
    </ligand>
</feature>
<feature type="domain" description="Pirin C-terminal" evidence="5">
    <location>
        <begin position="230"/>
        <end position="334"/>
    </location>
</feature>
<comment type="caution">
    <text evidence="6">The sequence shown here is derived from an EMBL/GenBank/DDBJ whole genome shotgun (WGS) entry which is preliminary data.</text>
</comment>
<dbReference type="Proteomes" id="UP001430356">
    <property type="component" value="Unassembled WGS sequence"/>
</dbReference>
<dbReference type="InterPro" id="IPR003829">
    <property type="entry name" value="Pirin_N_dom"/>
</dbReference>
<evidence type="ECO:0000313" key="6">
    <source>
        <dbReference type="EMBL" id="KAK7195401.1"/>
    </source>
</evidence>
<dbReference type="SUPFAM" id="SSF51182">
    <property type="entry name" value="RmlC-like cupins"/>
    <property type="match status" value="1"/>
</dbReference>